<organism evidence="1 2">
    <name type="scientific">Gracilibacillus pellucidus</name>
    <dbReference type="NCBI Taxonomy" id="3095368"/>
    <lineage>
        <taxon>Bacteria</taxon>
        <taxon>Bacillati</taxon>
        <taxon>Bacillota</taxon>
        <taxon>Bacilli</taxon>
        <taxon>Bacillales</taxon>
        <taxon>Bacillaceae</taxon>
        <taxon>Gracilibacillus</taxon>
    </lineage>
</organism>
<sequence length="359" mass="41047">MNKSSIAAFFLGLIPGFGHIYWGHKGRGILYALTFIASVMMTVFAFLIGFYDVIILVLFGMFIWGVSFIDIILTLFIGKVEANKQIGTNELENTKEENGQDRVATMLLSIIPGMGHFYLGLSYRGLTILAAFVGVIIMVIFISFLTSAIFLIFLLALPIIWIYSMFDIIQLLNKQQAGEKLEDRTLMDDFNHAHDNDRKSKMLTTILAIFPGAGHLYLGLQQRGIQLMIGFLLSIYLLDVLHLSLFLFMIPILWFYSFFDALQLANRYEYEVLEDVPVINYFINYQKWIAFGLILLGVFYLIDAFVLPVFGDYFMDYYQINLWLIYDQYVQVILVCLLLIGSGIAIAVNHRKAKKKEGN</sequence>
<dbReference type="Proteomes" id="UP001277972">
    <property type="component" value="Unassembled WGS sequence"/>
</dbReference>
<keyword evidence="2" id="KW-1185">Reference proteome</keyword>
<comment type="caution">
    <text evidence="1">The sequence shown here is derived from an EMBL/GenBank/DDBJ whole genome shotgun (WGS) entry which is preliminary data.</text>
</comment>
<evidence type="ECO:0000313" key="1">
    <source>
        <dbReference type="EMBL" id="MDX8046207.1"/>
    </source>
</evidence>
<accession>A0ACC6M5Y2</accession>
<name>A0ACC6M5Y2_9BACI</name>
<dbReference type="EMBL" id="JAWZSR010000004">
    <property type="protein sequence ID" value="MDX8046207.1"/>
    <property type="molecule type" value="Genomic_DNA"/>
</dbReference>
<gene>
    <name evidence="1" type="ORF">SH601_09410</name>
</gene>
<evidence type="ECO:0000313" key="2">
    <source>
        <dbReference type="Proteomes" id="UP001277972"/>
    </source>
</evidence>
<reference evidence="1" key="1">
    <citation type="submission" date="2023-11" db="EMBL/GenBank/DDBJ databases">
        <title>Gracilibacillus pellucida a moderately halophilic bacterium isolated from saline soil in Xinjiang province.</title>
        <authorList>
            <person name="Zhang Z."/>
            <person name="Tan F."/>
            <person name="Wang Y."/>
            <person name="Xia M."/>
        </authorList>
    </citation>
    <scope>NUCLEOTIDE SEQUENCE</scope>
    <source>
        <strain evidence="1">S3-1-1</strain>
    </source>
</reference>
<protein>
    <submittedName>
        <fullName evidence="1">Uncharacterized protein</fullName>
    </submittedName>
</protein>
<proteinExistence type="predicted"/>